<dbReference type="AlphaFoldDB" id="A0A0L0S8B8"/>
<organism evidence="2 3">
    <name type="scientific">Allomyces macrogynus (strain ATCC 38327)</name>
    <name type="common">Allomyces javanicus var. macrogynus</name>
    <dbReference type="NCBI Taxonomy" id="578462"/>
    <lineage>
        <taxon>Eukaryota</taxon>
        <taxon>Fungi</taxon>
        <taxon>Fungi incertae sedis</taxon>
        <taxon>Blastocladiomycota</taxon>
        <taxon>Blastocladiomycetes</taxon>
        <taxon>Blastocladiales</taxon>
        <taxon>Blastocladiaceae</taxon>
        <taxon>Allomyces</taxon>
    </lineage>
</organism>
<reference evidence="3" key="2">
    <citation type="submission" date="2009-11" db="EMBL/GenBank/DDBJ databases">
        <title>The Genome Sequence of Allomyces macrogynus strain ATCC 38327.</title>
        <authorList>
            <consortium name="The Broad Institute Genome Sequencing Platform"/>
            <person name="Russ C."/>
            <person name="Cuomo C."/>
            <person name="Shea T."/>
            <person name="Young S.K."/>
            <person name="Zeng Q."/>
            <person name="Koehrsen M."/>
            <person name="Haas B."/>
            <person name="Borodovsky M."/>
            <person name="Guigo R."/>
            <person name="Alvarado L."/>
            <person name="Berlin A."/>
            <person name="Borenstein D."/>
            <person name="Chen Z."/>
            <person name="Engels R."/>
            <person name="Freedman E."/>
            <person name="Gellesch M."/>
            <person name="Goldberg J."/>
            <person name="Griggs A."/>
            <person name="Gujja S."/>
            <person name="Heiman D."/>
            <person name="Hepburn T."/>
            <person name="Howarth C."/>
            <person name="Jen D."/>
            <person name="Larson L."/>
            <person name="Lewis B."/>
            <person name="Mehta T."/>
            <person name="Park D."/>
            <person name="Pearson M."/>
            <person name="Roberts A."/>
            <person name="Saif S."/>
            <person name="Shenoy N."/>
            <person name="Sisk P."/>
            <person name="Stolte C."/>
            <person name="Sykes S."/>
            <person name="Walk T."/>
            <person name="White J."/>
            <person name="Yandava C."/>
            <person name="Burger G."/>
            <person name="Gray M.W."/>
            <person name="Holland P.W.H."/>
            <person name="King N."/>
            <person name="Lang F.B.F."/>
            <person name="Roger A.J."/>
            <person name="Ruiz-Trillo I."/>
            <person name="Lander E."/>
            <person name="Nusbaum C."/>
        </authorList>
    </citation>
    <scope>NUCLEOTIDE SEQUENCE [LARGE SCALE GENOMIC DNA]</scope>
    <source>
        <strain evidence="3">ATCC 38327</strain>
    </source>
</reference>
<dbReference type="Proteomes" id="UP000054350">
    <property type="component" value="Unassembled WGS sequence"/>
</dbReference>
<evidence type="ECO:0000313" key="3">
    <source>
        <dbReference type="Proteomes" id="UP000054350"/>
    </source>
</evidence>
<evidence type="ECO:0000256" key="1">
    <source>
        <dbReference type="SAM" id="MobiDB-lite"/>
    </source>
</evidence>
<feature type="region of interest" description="Disordered" evidence="1">
    <location>
        <begin position="1"/>
        <end position="94"/>
    </location>
</feature>
<reference evidence="2 3" key="1">
    <citation type="submission" date="2009-11" db="EMBL/GenBank/DDBJ databases">
        <title>Annotation of Allomyces macrogynus ATCC 38327.</title>
        <authorList>
            <consortium name="The Broad Institute Genome Sequencing Platform"/>
            <person name="Russ C."/>
            <person name="Cuomo C."/>
            <person name="Burger G."/>
            <person name="Gray M.W."/>
            <person name="Holland P.W.H."/>
            <person name="King N."/>
            <person name="Lang F.B.F."/>
            <person name="Roger A.J."/>
            <person name="Ruiz-Trillo I."/>
            <person name="Young S.K."/>
            <person name="Zeng Q."/>
            <person name="Gargeya S."/>
            <person name="Fitzgerald M."/>
            <person name="Haas B."/>
            <person name="Abouelleil A."/>
            <person name="Alvarado L."/>
            <person name="Arachchi H.M."/>
            <person name="Berlin A."/>
            <person name="Chapman S.B."/>
            <person name="Gearin G."/>
            <person name="Goldberg J."/>
            <person name="Griggs A."/>
            <person name="Gujja S."/>
            <person name="Hansen M."/>
            <person name="Heiman D."/>
            <person name="Howarth C."/>
            <person name="Larimer J."/>
            <person name="Lui A."/>
            <person name="MacDonald P.J.P."/>
            <person name="McCowen C."/>
            <person name="Montmayeur A."/>
            <person name="Murphy C."/>
            <person name="Neiman D."/>
            <person name="Pearson M."/>
            <person name="Priest M."/>
            <person name="Roberts A."/>
            <person name="Saif S."/>
            <person name="Shea T."/>
            <person name="Sisk P."/>
            <person name="Stolte C."/>
            <person name="Sykes S."/>
            <person name="Wortman J."/>
            <person name="Nusbaum C."/>
            <person name="Birren B."/>
        </authorList>
    </citation>
    <scope>NUCLEOTIDE SEQUENCE [LARGE SCALE GENOMIC DNA]</scope>
    <source>
        <strain evidence="2 3">ATCC 38327</strain>
    </source>
</reference>
<dbReference type="EMBL" id="GG745333">
    <property type="protein sequence ID" value="KNE58650.1"/>
    <property type="molecule type" value="Genomic_DNA"/>
</dbReference>
<sequence>MMSDEYAAANAPATPGLNPTTVATPAKSPATVLSPARKRSLSGYDDHAVHRPDGAPHPPVEHAVDAPMDEAWSPRVSNDSTLDSAAVPATHSAK</sequence>
<gene>
    <name evidence="2" type="ORF">AMAG_18288</name>
</gene>
<accession>A0A0L0S8B8</accession>
<protein>
    <submittedName>
        <fullName evidence="2">Uncharacterized protein</fullName>
    </submittedName>
</protein>
<feature type="compositionally biased region" description="Basic and acidic residues" evidence="1">
    <location>
        <begin position="44"/>
        <end position="64"/>
    </location>
</feature>
<evidence type="ECO:0000313" key="2">
    <source>
        <dbReference type="EMBL" id="KNE58650.1"/>
    </source>
</evidence>
<proteinExistence type="predicted"/>
<keyword evidence="3" id="KW-1185">Reference proteome</keyword>
<dbReference type="VEuPathDB" id="FungiDB:AMAG_18288"/>
<name>A0A0L0S8B8_ALLM3</name>